<evidence type="ECO:0000259" key="6">
    <source>
        <dbReference type="Pfam" id="PF00892"/>
    </source>
</evidence>
<keyword evidence="8" id="KW-1185">Reference proteome</keyword>
<dbReference type="PANTHER" id="PTHR32322:SF9">
    <property type="entry name" value="AMINO-ACID METABOLITE EFFLUX PUMP-RELATED"/>
    <property type="match status" value="1"/>
</dbReference>
<keyword evidence="3 5" id="KW-1133">Transmembrane helix</keyword>
<feature type="transmembrane region" description="Helical" evidence="5">
    <location>
        <begin position="222"/>
        <end position="243"/>
    </location>
</feature>
<feature type="transmembrane region" description="Helical" evidence="5">
    <location>
        <begin position="103"/>
        <end position="122"/>
    </location>
</feature>
<gene>
    <name evidence="7" type="ORF">GGR16_004309</name>
</gene>
<dbReference type="SUPFAM" id="SSF103481">
    <property type="entry name" value="Multidrug resistance efflux transporter EmrE"/>
    <property type="match status" value="2"/>
</dbReference>
<feature type="transmembrane region" description="Helical" evidence="5">
    <location>
        <begin position="159"/>
        <end position="178"/>
    </location>
</feature>
<dbReference type="AlphaFoldDB" id="A0A840C5H6"/>
<protein>
    <submittedName>
        <fullName evidence="7">Drug/metabolite transporter (DMT)-like permease</fullName>
    </submittedName>
</protein>
<evidence type="ECO:0000313" key="8">
    <source>
        <dbReference type="Proteomes" id="UP000577362"/>
    </source>
</evidence>
<dbReference type="InterPro" id="IPR000620">
    <property type="entry name" value="EamA_dom"/>
</dbReference>
<dbReference type="GO" id="GO:0016020">
    <property type="term" value="C:membrane"/>
    <property type="evidence" value="ECO:0007669"/>
    <property type="project" value="UniProtKB-SubCell"/>
</dbReference>
<dbReference type="Pfam" id="PF00892">
    <property type="entry name" value="EamA"/>
    <property type="match status" value="2"/>
</dbReference>
<dbReference type="InterPro" id="IPR037185">
    <property type="entry name" value="EmrE-like"/>
</dbReference>
<dbReference type="EMBL" id="JACIEN010000006">
    <property type="protein sequence ID" value="MBB4019262.1"/>
    <property type="molecule type" value="Genomic_DNA"/>
</dbReference>
<evidence type="ECO:0000256" key="1">
    <source>
        <dbReference type="ARBA" id="ARBA00004141"/>
    </source>
</evidence>
<proteinExistence type="predicted"/>
<feature type="domain" description="EamA" evidence="6">
    <location>
        <begin position="17"/>
        <end position="147"/>
    </location>
</feature>
<evidence type="ECO:0000256" key="3">
    <source>
        <dbReference type="ARBA" id="ARBA00022989"/>
    </source>
</evidence>
<sequence length="309" mass="31818">MTATPRTPAMGPTEWAMLIALSVLWGGSFLFIGIAVKAVPPLTIVLARVGIAALALNLVLRLSGQRLPIDGRFWVAFAIMGLLNNLIPFSLIVWGQARIPSGVASVLNAMTPVFTVIVAHFLTSDEKLTGNRLAGVALGFAGVAVMIGPAAVMGLGADVIGAVAVLLAALSYAFSGIFGRRFRGYGLSPLVAATGQLTATTAMMTPLALLVEQPWTLPAPGLGPVTAIVALALASTALAYILFFRILTAAGAVNLSLVTLLIPVSAVFFGAIFLNEAIAARHLAGMGLIGLGLLAIDGRLFAALRRSPA</sequence>
<reference evidence="7 8" key="1">
    <citation type="submission" date="2020-08" db="EMBL/GenBank/DDBJ databases">
        <title>Genomic Encyclopedia of Type Strains, Phase IV (KMG-IV): sequencing the most valuable type-strain genomes for metagenomic binning, comparative biology and taxonomic classification.</title>
        <authorList>
            <person name="Goeker M."/>
        </authorList>
    </citation>
    <scope>NUCLEOTIDE SEQUENCE [LARGE SCALE GENOMIC DNA]</scope>
    <source>
        <strain evidence="7 8">DSM 103737</strain>
    </source>
</reference>
<keyword evidence="4 5" id="KW-0472">Membrane</keyword>
<name>A0A840C5H6_9HYPH</name>
<comment type="caution">
    <text evidence="7">The sequence shown here is derived from an EMBL/GenBank/DDBJ whole genome shotgun (WGS) entry which is preliminary data.</text>
</comment>
<feature type="transmembrane region" description="Helical" evidence="5">
    <location>
        <begin position="74"/>
        <end position="97"/>
    </location>
</feature>
<feature type="transmembrane region" description="Helical" evidence="5">
    <location>
        <begin position="190"/>
        <end position="210"/>
    </location>
</feature>
<feature type="transmembrane region" description="Helical" evidence="5">
    <location>
        <begin position="255"/>
        <end position="274"/>
    </location>
</feature>
<keyword evidence="2 5" id="KW-0812">Transmembrane</keyword>
<dbReference type="PANTHER" id="PTHR32322">
    <property type="entry name" value="INNER MEMBRANE TRANSPORTER"/>
    <property type="match status" value="1"/>
</dbReference>
<accession>A0A840C5H6</accession>
<organism evidence="7 8">
    <name type="scientific">Chelatococcus caeni</name>
    <dbReference type="NCBI Taxonomy" id="1348468"/>
    <lineage>
        <taxon>Bacteria</taxon>
        <taxon>Pseudomonadati</taxon>
        <taxon>Pseudomonadota</taxon>
        <taxon>Alphaproteobacteria</taxon>
        <taxon>Hyphomicrobiales</taxon>
        <taxon>Chelatococcaceae</taxon>
        <taxon>Chelatococcus</taxon>
    </lineage>
</organism>
<evidence type="ECO:0000256" key="5">
    <source>
        <dbReference type="SAM" id="Phobius"/>
    </source>
</evidence>
<dbReference type="InterPro" id="IPR050638">
    <property type="entry name" value="AA-Vitamin_Transporters"/>
</dbReference>
<dbReference type="RefSeq" id="WP_246373229.1">
    <property type="nucleotide sequence ID" value="NZ_JACIEN010000006.1"/>
</dbReference>
<evidence type="ECO:0000256" key="2">
    <source>
        <dbReference type="ARBA" id="ARBA00022692"/>
    </source>
</evidence>
<dbReference type="Proteomes" id="UP000577362">
    <property type="component" value="Unassembled WGS sequence"/>
</dbReference>
<feature type="transmembrane region" description="Helical" evidence="5">
    <location>
        <begin position="15"/>
        <end position="36"/>
    </location>
</feature>
<feature type="domain" description="EamA" evidence="6">
    <location>
        <begin position="160"/>
        <end position="295"/>
    </location>
</feature>
<feature type="transmembrane region" description="Helical" evidence="5">
    <location>
        <begin position="280"/>
        <end position="302"/>
    </location>
</feature>
<feature type="transmembrane region" description="Helical" evidence="5">
    <location>
        <begin position="42"/>
        <end position="62"/>
    </location>
</feature>
<evidence type="ECO:0000313" key="7">
    <source>
        <dbReference type="EMBL" id="MBB4019262.1"/>
    </source>
</evidence>
<feature type="transmembrane region" description="Helical" evidence="5">
    <location>
        <begin position="134"/>
        <end position="153"/>
    </location>
</feature>
<evidence type="ECO:0000256" key="4">
    <source>
        <dbReference type="ARBA" id="ARBA00023136"/>
    </source>
</evidence>
<comment type="subcellular location">
    <subcellularLocation>
        <location evidence="1">Membrane</location>
        <topology evidence="1">Multi-pass membrane protein</topology>
    </subcellularLocation>
</comment>
<dbReference type="Gene3D" id="1.10.3730.20">
    <property type="match status" value="1"/>
</dbReference>